<dbReference type="SMART" id="SM00465">
    <property type="entry name" value="GIYc"/>
    <property type="match status" value="1"/>
</dbReference>
<feature type="domain" description="GIY-YIG" evidence="1">
    <location>
        <begin position="146"/>
        <end position="232"/>
    </location>
</feature>
<reference evidence="2" key="1">
    <citation type="journal article" date="2021" name="Proc. Natl. Acad. Sci. U.S.A.">
        <title>A Catalog of Tens of Thousands of Viruses from Human Metagenomes Reveals Hidden Associations with Chronic Diseases.</title>
        <authorList>
            <person name="Tisza M.J."/>
            <person name="Buck C.B."/>
        </authorList>
    </citation>
    <scope>NUCLEOTIDE SEQUENCE</scope>
    <source>
        <strain evidence="2">CtOZu12</strain>
    </source>
</reference>
<name>A0A8D9UHH6_9VIRU</name>
<evidence type="ECO:0000259" key="1">
    <source>
        <dbReference type="SMART" id="SM00465"/>
    </source>
</evidence>
<dbReference type="Pfam" id="PF01541">
    <property type="entry name" value="GIY-YIG"/>
    <property type="match status" value="1"/>
</dbReference>
<accession>A0A8D9UHH6</accession>
<proteinExistence type="predicted"/>
<dbReference type="InterPro" id="IPR035901">
    <property type="entry name" value="GIY-YIG_endonuc_sf"/>
</dbReference>
<keyword evidence="2" id="KW-0255">Endonuclease</keyword>
<dbReference type="GO" id="GO:0004519">
    <property type="term" value="F:endonuclease activity"/>
    <property type="evidence" value="ECO:0007669"/>
    <property type="project" value="UniProtKB-KW"/>
</dbReference>
<keyword evidence="2" id="KW-0378">Hydrolase</keyword>
<protein>
    <submittedName>
        <fullName evidence="2">Intron associated endonuclease</fullName>
    </submittedName>
</protein>
<organism evidence="2">
    <name type="scientific">Bacteriophage sp</name>
    <dbReference type="NCBI Taxonomy" id="38018"/>
    <lineage>
        <taxon>Viruses</taxon>
    </lineage>
</organism>
<keyword evidence="2" id="KW-0540">Nuclease</keyword>
<dbReference type="EMBL" id="BK029940">
    <property type="protein sequence ID" value="DAD55603.1"/>
    <property type="molecule type" value="Genomic_DNA"/>
</dbReference>
<evidence type="ECO:0000313" key="2">
    <source>
        <dbReference type="EMBL" id="DAD55603.1"/>
    </source>
</evidence>
<dbReference type="InterPro" id="IPR000305">
    <property type="entry name" value="GIY-YIG_endonuc"/>
</dbReference>
<dbReference type="Gene3D" id="3.40.1440.10">
    <property type="entry name" value="GIY-YIG endonuclease"/>
    <property type="match status" value="1"/>
</dbReference>
<sequence>MKNNYLLFLCIGKLKEYDDIKRKECIIQYKWIGSLKITKSFMLKMNDNSLSEKQLYLIKEKCYSAFCEALYKRGFVNNVKLYNSFIYKETTFLKSEPFSEEELKEEKDFFIREYHTITSTFTKVGVNLTKELLKFKNSIDWNNEKGNWIVYQHISPNGKSYIGITQQDPFKCWKNGSGYYKQKKFYNAIKKYGWKNFQHNILKENICEEAASYWEKYYIKEFNSYYNGYNATEGGLLLNN</sequence>
<dbReference type="SUPFAM" id="SSF82771">
    <property type="entry name" value="GIY-YIG endonuclease"/>
    <property type="match status" value="1"/>
</dbReference>